<dbReference type="Gene3D" id="3.40.190.10">
    <property type="entry name" value="Periplasmic binding protein-like II"/>
    <property type="match status" value="1"/>
</dbReference>
<dbReference type="SUPFAM" id="SSF55021">
    <property type="entry name" value="ACT-like"/>
    <property type="match status" value="1"/>
</dbReference>
<evidence type="ECO:0000313" key="8">
    <source>
        <dbReference type="Proteomes" id="UP000436088"/>
    </source>
</evidence>
<dbReference type="Proteomes" id="UP000436088">
    <property type="component" value="Unassembled WGS sequence"/>
</dbReference>
<proteinExistence type="predicted"/>
<dbReference type="Pfam" id="PF00800">
    <property type="entry name" value="PDT"/>
    <property type="match status" value="1"/>
</dbReference>
<dbReference type="GO" id="GO:0009094">
    <property type="term" value="P:L-phenylalanine biosynthetic process"/>
    <property type="evidence" value="ECO:0007669"/>
    <property type="project" value="UniProtKB-KW"/>
</dbReference>
<dbReference type="GO" id="GO:0009507">
    <property type="term" value="C:chloroplast"/>
    <property type="evidence" value="ECO:0007669"/>
    <property type="project" value="TreeGrafter"/>
</dbReference>
<evidence type="ECO:0000256" key="1">
    <source>
        <dbReference type="ARBA" id="ARBA00022605"/>
    </source>
</evidence>
<evidence type="ECO:0000256" key="5">
    <source>
        <dbReference type="ARBA" id="ARBA00029440"/>
    </source>
</evidence>
<dbReference type="EMBL" id="VEPZ02001517">
    <property type="protein sequence ID" value="KAE8669853.1"/>
    <property type="molecule type" value="Genomic_DNA"/>
</dbReference>
<dbReference type="CDD" id="cd04905">
    <property type="entry name" value="ACT_CM-PDT"/>
    <property type="match status" value="1"/>
</dbReference>
<feature type="domain" description="Prephenate dehydratase" evidence="6">
    <location>
        <begin position="1"/>
        <end position="80"/>
    </location>
</feature>
<comment type="pathway">
    <text evidence="5">Amino-acid biosynthesis.</text>
</comment>
<sequence>MCKLPAKALAQCDMALTNLGIIRLSADDSAGAARMVASSGKRDIGAIASARAAALYGLDTLADKIQKKNLQTRMITLPGPDMLFKALAVFSLRDTNLTKMERASSEVVDDSNSGTAMYFDYLFYIDFETSMAERRAQNALEHLQSESEDELCAPWQEYAGFLRVLGSYPMDIS</sequence>
<evidence type="ECO:0000256" key="3">
    <source>
        <dbReference type="ARBA" id="ARBA00023222"/>
    </source>
</evidence>
<keyword evidence="2" id="KW-0057">Aromatic amino acid biosynthesis</keyword>
<dbReference type="AlphaFoldDB" id="A0A6A2X446"/>
<reference evidence="7" key="1">
    <citation type="submission" date="2019-09" db="EMBL/GenBank/DDBJ databases">
        <title>Draft genome information of white flower Hibiscus syriacus.</title>
        <authorList>
            <person name="Kim Y.-M."/>
        </authorList>
    </citation>
    <scope>NUCLEOTIDE SEQUENCE [LARGE SCALE GENOMIC DNA]</scope>
    <source>
        <strain evidence="7">YM2019G1</strain>
    </source>
</reference>
<dbReference type="SUPFAM" id="SSF53850">
    <property type="entry name" value="Periplasmic binding protein-like II"/>
    <property type="match status" value="1"/>
</dbReference>
<protein>
    <submittedName>
        <fullName evidence="7">Arogenate dehydratase/prephenate dehydratase 1</fullName>
    </submittedName>
</protein>
<keyword evidence="3" id="KW-0584">Phenylalanine biosynthesis</keyword>
<evidence type="ECO:0000259" key="6">
    <source>
        <dbReference type="PROSITE" id="PS51171"/>
    </source>
</evidence>
<evidence type="ECO:0000256" key="2">
    <source>
        <dbReference type="ARBA" id="ARBA00023141"/>
    </source>
</evidence>
<keyword evidence="4" id="KW-0456">Lyase</keyword>
<keyword evidence="8" id="KW-1185">Reference proteome</keyword>
<dbReference type="GO" id="GO:0004664">
    <property type="term" value="F:prephenate dehydratase activity"/>
    <property type="evidence" value="ECO:0007669"/>
    <property type="project" value="InterPro"/>
</dbReference>
<dbReference type="InterPro" id="IPR001086">
    <property type="entry name" value="Preph_deHydtase"/>
</dbReference>
<evidence type="ECO:0000256" key="4">
    <source>
        <dbReference type="ARBA" id="ARBA00023239"/>
    </source>
</evidence>
<name>A0A6A2X446_HIBSY</name>
<evidence type="ECO:0000313" key="7">
    <source>
        <dbReference type="EMBL" id="KAE8669853.1"/>
    </source>
</evidence>
<dbReference type="PROSITE" id="PS51171">
    <property type="entry name" value="PREPHENATE_DEHYDR_3"/>
    <property type="match status" value="1"/>
</dbReference>
<dbReference type="InterPro" id="IPR045865">
    <property type="entry name" value="ACT-like_dom_sf"/>
</dbReference>
<accession>A0A6A2X446</accession>
<dbReference type="PANTHER" id="PTHR21022">
    <property type="entry name" value="PREPHENATE DEHYDRATASE P PROTEIN"/>
    <property type="match status" value="1"/>
</dbReference>
<dbReference type="PANTHER" id="PTHR21022:SF19">
    <property type="entry name" value="PREPHENATE DEHYDRATASE-RELATED"/>
    <property type="match status" value="1"/>
</dbReference>
<gene>
    <name evidence="7" type="ORF">F3Y22_tig00112215pilonHSYRG00056</name>
</gene>
<keyword evidence="1" id="KW-0028">Amino-acid biosynthesis</keyword>
<organism evidence="7 8">
    <name type="scientific">Hibiscus syriacus</name>
    <name type="common">Rose of Sharon</name>
    <dbReference type="NCBI Taxonomy" id="106335"/>
    <lineage>
        <taxon>Eukaryota</taxon>
        <taxon>Viridiplantae</taxon>
        <taxon>Streptophyta</taxon>
        <taxon>Embryophyta</taxon>
        <taxon>Tracheophyta</taxon>
        <taxon>Spermatophyta</taxon>
        <taxon>Magnoliopsida</taxon>
        <taxon>eudicotyledons</taxon>
        <taxon>Gunneridae</taxon>
        <taxon>Pentapetalae</taxon>
        <taxon>rosids</taxon>
        <taxon>malvids</taxon>
        <taxon>Malvales</taxon>
        <taxon>Malvaceae</taxon>
        <taxon>Malvoideae</taxon>
        <taxon>Hibiscus</taxon>
    </lineage>
</organism>
<comment type="caution">
    <text evidence="7">The sequence shown here is derived from an EMBL/GenBank/DDBJ whole genome shotgun (WGS) entry which is preliminary data.</text>
</comment>
<dbReference type="Gene3D" id="3.30.70.260">
    <property type="match status" value="1"/>
</dbReference>
<dbReference type="GO" id="GO:0047769">
    <property type="term" value="F:arogenate dehydratase activity"/>
    <property type="evidence" value="ECO:0007669"/>
    <property type="project" value="TreeGrafter"/>
</dbReference>